<dbReference type="AlphaFoldDB" id="A0A921FCV4"/>
<dbReference type="InterPro" id="IPR003409">
    <property type="entry name" value="MORN"/>
</dbReference>
<dbReference type="PANTHER" id="PTHR43215:SF14">
    <property type="entry name" value="RADIAL SPOKE HEAD 1 HOMOLOG"/>
    <property type="match status" value="1"/>
</dbReference>
<dbReference type="Pfam" id="PF02493">
    <property type="entry name" value="MORN"/>
    <property type="match status" value="8"/>
</dbReference>
<evidence type="ECO:0000313" key="3">
    <source>
        <dbReference type="Proteomes" id="UP000718012"/>
    </source>
</evidence>
<comment type="caution">
    <text evidence="2">The sequence shown here is derived from an EMBL/GenBank/DDBJ whole genome shotgun (WGS) entry which is preliminary data.</text>
</comment>
<dbReference type="Proteomes" id="UP000718012">
    <property type="component" value="Unassembled WGS sequence"/>
</dbReference>
<accession>A0A921FCV4</accession>
<proteinExistence type="predicted"/>
<evidence type="ECO:0008006" key="4">
    <source>
        <dbReference type="Google" id="ProtNLM"/>
    </source>
</evidence>
<reference evidence="2" key="2">
    <citation type="submission" date="2021-09" db="EMBL/GenBank/DDBJ databases">
        <authorList>
            <person name="Gilroy R."/>
        </authorList>
    </citation>
    <scope>NUCLEOTIDE SEQUENCE</scope>
    <source>
        <strain evidence="2">CHK165-8395</strain>
    </source>
</reference>
<organism evidence="2 3">
    <name type="scientific">Phocaeicola coprocola</name>
    <dbReference type="NCBI Taxonomy" id="310298"/>
    <lineage>
        <taxon>Bacteria</taxon>
        <taxon>Pseudomonadati</taxon>
        <taxon>Bacteroidota</taxon>
        <taxon>Bacteroidia</taxon>
        <taxon>Bacteroidales</taxon>
        <taxon>Bacteroidaceae</taxon>
        <taxon>Phocaeicola</taxon>
    </lineage>
</organism>
<dbReference type="Gene3D" id="2.20.110.10">
    <property type="entry name" value="Histone H3 K4-specific methyltransferase SET7/9 N-terminal domain"/>
    <property type="match status" value="3"/>
</dbReference>
<evidence type="ECO:0000313" key="2">
    <source>
        <dbReference type="EMBL" id="HJF06994.1"/>
    </source>
</evidence>
<sequence>MAKQFYTAKSREDFNGSTEPYTFTGEWENGKPNGYGIKYYSDGTTNRGYFKNGMLNGYGVCHYADGVVYEGNFINDLKDGYGVEFGKIIYRGFFKEDNYHGKGVLIIPGQIDYIGDIDMENDIMHGVGMLDFHDEKGEYYVGQLYRGKREGYGKLIYGDGSSYEGEWKNNEQNGKGSVTYPNKGYRFECTFRNGLAHGCGKFISFDGRILKEGLWINGKIQ</sequence>
<gene>
    <name evidence="2" type="ORF">K8U81_02210</name>
</gene>
<protein>
    <recommendedName>
        <fullName evidence="4">Phosphatidylinositol-4-phosphate 5-kinase</fullName>
    </recommendedName>
</protein>
<dbReference type="SUPFAM" id="SSF82185">
    <property type="entry name" value="Histone H3 K4-specific methyltransferase SET7/9 N-terminal domain"/>
    <property type="match status" value="2"/>
</dbReference>
<reference evidence="2" key="1">
    <citation type="journal article" date="2021" name="PeerJ">
        <title>Extensive microbial diversity within the chicken gut microbiome revealed by metagenomics and culture.</title>
        <authorList>
            <person name="Gilroy R."/>
            <person name="Ravi A."/>
            <person name="Getino M."/>
            <person name="Pursley I."/>
            <person name="Horton D.L."/>
            <person name="Alikhan N.F."/>
            <person name="Baker D."/>
            <person name="Gharbi K."/>
            <person name="Hall N."/>
            <person name="Watson M."/>
            <person name="Adriaenssens E.M."/>
            <person name="Foster-Nyarko E."/>
            <person name="Jarju S."/>
            <person name="Secka A."/>
            <person name="Antonio M."/>
            <person name="Oren A."/>
            <person name="Chaudhuri R.R."/>
            <person name="La Ragione R."/>
            <person name="Hildebrand F."/>
            <person name="Pallen M.J."/>
        </authorList>
    </citation>
    <scope>NUCLEOTIDE SEQUENCE</scope>
    <source>
        <strain evidence="2">CHK165-8395</strain>
    </source>
</reference>
<dbReference type="PANTHER" id="PTHR43215">
    <property type="entry name" value="RADIAL SPOKE HEAD 1 HOMOLOG"/>
    <property type="match status" value="1"/>
</dbReference>
<evidence type="ECO:0000256" key="1">
    <source>
        <dbReference type="ARBA" id="ARBA00022737"/>
    </source>
</evidence>
<dbReference type="EMBL" id="DYXD01000046">
    <property type="protein sequence ID" value="HJF06994.1"/>
    <property type="molecule type" value="Genomic_DNA"/>
</dbReference>
<keyword evidence="1" id="KW-0677">Repeat</keyword>
<dbReference type="GO" id="GO:0005829">
    <property type="term" value="C:cytosol"/>
    <property type="evidence" value="ECO:0007669"/>
    <property type="project" value="TreeGrafter"/>
</dbReference>
<dbReference type="SMART" id="SM00698">
    <property type="entry name" value="MORN"/>
    <property type="match status" value="7"/>
</dbReference>
<name>A0A921FCV4_9BACT</name>